<feature type="compositionally biased region" description="Low complexity" evidence="12">
    <location>
        <begin position="671"/>
        <end position="689"/>
    </location>
</feature>
<dbReference type="InterPro" id="IPR014016">
    <property type="entry name" value="UvrD-like_ATP-bd"/>
</dbReference>
<dbReference type="InterPro" id="IPR014017">
    <property type="entry name" value="DNA_helicase_UvrD-like_C"/>
</dbReference>
<dbReference type="InterPro" id="IPR005751">
    <property type="entry name" value="ATP-dep_DNA_helicase_PcrA"/>
</dbReference>
<dbReference type="Pfam" id="PF13361">
    <property type="entry name" value="UvrD_C"/>
    <property type="match status" value="1"/>
</dbReference>
<evidence type="ECO:0000256" key="9">
    <source>
        <dbReference type="ARBA" id="ARBA00048988"/>
    </source>
</evidence>
<evidence type="ECO:0000259" key="13">
    <source>
        <dbReference type="PROSITE" id="PS51198"/>
    </source>
</evidence>
<gene>
    <name evidence="15" type="primary">pcrA</name>
    <name evidence="15" type="ORF">NPA36_07095</name>
</gene>
<feature type="domain" description="UvrD-like helicase C-terminal" evidence="14">
    <location>
        <begin position="279"/>
        <end position="558"/>
    </location>
</feature>
<dbReference type="InterPro" id="IPR013986">
    <property type="entry name" value="DExx_box_DNA_helicase_dom_sf"/>
</dbReference>
<comment type="similarity">
    <text evidence="1 11">Belongs to the helicase family. UvrD subfamily.</text>
</comment>
<dbReference type="CDD" id="cd18807">
    <property type="entry name" value="SF1_C_UvrD"/>
    <property type="match status" value="1"/>
</dbReference>
<keyword evidence="6 11" id="KW-0238">DNA-binding</keyword>
<keyword evidence="5 10" id="KW-0067">ATP-binding</keyword>
<evidence type="ECO:0000256" key="6">
    <source>
        <dbReference type="ARBA" id="ARBA00023125"/>
    </source>
</evidence>
<dbReference type="NCBIfam" id="TIGR01073">
    <property type="entry name" value="pcrA"/>
    <property type="match status" value="1"/>
</dbReference>
<dbReference type="InterPro" id="IPR027417">
    <property type="entry name" value="P-loop_NTPase"/>
</dbReference>
<evidence type="ECO:0000256" key="10">
    <source>
        <dbReference type="PROSITE-ProRule" id="PRU00560"/>
    </source>
</evidence>
<feature type="binding site" evidence="10">
    <location>
        <begin position="20"/>
        <end position="27"/>
    </location>
    <ligand>
        <name>ATP</name>
        <dbReference type="ChEBI" id="CHEBI:30616"/>
    </ligand>
</feature>
<evidence type="ECO:0000256" key="3">
    <source>
        <dbReference type="ARBA" id="ARBA00022801"/>
    </source>
</evidence>
<reference evidence="15" key="1">
    <citation type="submission" date="2022-07" db="EMBL/GenBank/DDBJ databases">
        <authorList>
            <person name="Jung M.-Y."/>
            <person name="Lee M."/>
        </authorList>
    </citation>
    <scope>NUCLEOTIDE SEQUENCE</scope>
    <source>
        <strain evidence="15">S8</strain>
    </source>
</reference>
<dbReference type="Proteomes" id="UP001059480">
    <property type="component" value="Unassembled WGS sequence"/>
</dbReference>
<dbReference type="Pfam" id="PF21196">
    <property type="entry name" value="PcrA_UvrD_tudor"/>
    <property type="match status" value="1"/>
</dbReference>
<dbReference type="GO" id="GO:0003678">
    <property type="term" value="F:DNA helicase activity"/>
    <property type="evidence" value="ECO:0007669"/>
    <property type="project" value="UniProtKB-EC"/>
</dbReference>
<evidence type="ECO:0000313" key="16">
    <source>
        <dbReference type="Proteomes" id="UP001059480"/>
    </source>
</evidence>
<dbReference type="PROSITE" id="PS51198">
    <property type="entry name" value="UVRD_HELICASE_ATP_BIND"/>
    <property type="match status" value="1"/>
</dbReference>
<evidence type="ECO:0000256" key="11">
    <source>
        <dbReference type="RuleBase" id="RU364053"/>
    </source>
</evidence>
<dbReference type="PROSITE" id="PS51217">
    <property type="entry name" value="UVRD_HELICASE_CTER"/>
    <property type="match status" value="1"/>
</dbReference>
<reference evidence="15" key="3">
    <citation type="journal article" date="2023" name="Microbiol. Resour. Announc.">
        <title>Draft Genome Sequence of Granulicatella sp. Strain S8, Isolated from a Marine Fish, Seriola quinqueradiata.</title>
        <authorList>
            <person name="Lee M."/>
            <person name="Farooq A."/>
            <person name="Jeong J.B."/>
            <person name="Jung M.Y."/>
        </authorList>
    </citation>
    <scope>NUCLEOTIDE SEQUENCE</scope>
    <source>
        <strain evidence="15">S8</strain>
    </source>
</reference>
<dbReference type="PANTHER" id="PTHR11070">
    <property type="entry name" value="UVRD / RECB / PCRA DNA HELICASE FAMILY MEMBER"/>
    <property type="match status" value="1"/>
</dbReference>
<evidence type="ECO:0000313" key="15">
    <source>
        <dbReference type="EMBL" id="MCQ9210314.1"/>
    </source>
</evidence>
<reference evidence="15" key="2">
    <citation type="journal article" date="2023" name="Curr. Microbiol.">
        <title>Granulicatella seriolae sp. nov., a Novel Facultative Anaerobe Isolated from Yellowtail Marine Fish.</title>
        <authorList>
            <person name="Lee M."/>
            <person name="Choi Y.J."/>
            <person name="Farooq A."/>
            <person name="Jeong J.B."/>
            <person name="Jung M.Y."/>
        </authorList>
    </citation>
    <scope>NUCLEOTIDE SEQUENCE</scope>
    <source>
        <strain evidence="15">S8</strain>
    </source>
</reference>
<accession>A0ABT1WP46</accession>
<dbReference type="SUPFAM" id="SSF52540">
    <property type="entry name" value="P-loop containing nucleoside triphosphate hydrolases"/>
    <property type="match status" value="1"/>
</dbReference>
<feature type="compositionally biased region" description="Polar residues" evidence="12">
    <location>
        <begin position="709"/>
        <end position="718"/>
    </location>
</feature>
<dbReference type="InterPro" id="IPR000212">
    <property type="entry name" value="DNA_helicase_UvrD/REP"/>
</dbReference>
<dbReference type="Gene3D" id="3.40.50.300">
    <property type="entry name" value="P-loop containing nucleotide triphosphate hydrolases"/>
    <property type="match status" value="2"/>
</dbReference>
<comment type="catalytic activity">
    <reaction evidence="8">
        <text>Couples ATP hydrolysis with the unwinding of duplex DNA by translocating in the 3'-5' direction.</text>
        <dbReference type="EC" id="5.6.2.4"/>
    </reaction>
</comment>
<dbReference type="Gene3D" id="1.10.486.10">
    <property type="entry name" value="PCRA, domain 4"/>
    <property type="match status" value="1"/>
</dbReference>
<evidence type="ECO:0000256" key="7">
    <source>
        <dbReference type="ARBA" id="ARBA00023235"/>
    </source>
</evidence>
<proteinExistence type="inferred from homology"/>
<dbReference type="GO" id="GO:0016787">
    <property type="term" value="F:hydrolase activity"/>
    <property type="evidence" value="ECO:0007669"/>
    <property type="project" value="UniProtKB-KW"/>
</dbReference>
<dbReference type="EMBL" id="JANHNZ010000006">
    <property type="protein sequence ID" value="MCQ9210314.1"/>
    <property type="molecule type" value="Genomic_DNA"/>
</dbReference>
<evidence type="ECO:0000256" key="8">
    <source>
        <dbReference type="ARBA" id="ARBA00034617"/>
    </source>
</evidence>
<feature type="region of interest" description="Disordered" evidence="12">
    <location>
        <begin position="671"/>
        <end position="721"/>
    </location>
</feature>
<feature type="domain" description="UvrD-like helicase ATP-binding" evidence="13">
    <location>
        <begin position="1"/>
        <end position="278"/>
    </location>
</feature>
<comment type="caution">
    <text evidence="15">The sequence shown here is derived from an EMBL/GenBank/DDBJ whole genome shotgun (WGS) entry which is preliminary data.</text>
</comment>
<dbReference type="Gene3D" id="1.10.10.160">
    <property type="match status" value="1"/>
</dbReference>
<evidence type="ECO:0000256" key="4">
    <source>
        <dbReference type="ARBA" id="ARBA00022806"/>
    </source>
</evidence>
<evidence type="ECO:0000256" key="5">
    <source>
        <dbReference type="ARBA" id="ARBA00022840"/>
    </source>
</evidence>
<dbReference type="CDD" id="cd17932">
    <property type="entry name" value="DEXQc_UvrD"/>
    <property type="match status" value="1"/>
</dbReference>
<keyword evidence="7" id="KW-0413">Isomerase</keyword>
<dbReference type="RefSeq" id="WP_256945458.1">
    <property type="nucleotide sequence ID" value="NZ_JANHNZ010000006.1"/>
</dbReference>
<evidence type="ECO:0000259" key="14">
    <source>
        <dbReference type="PROSITE" id="PS51217"/>
    </source>
</evidence>
<dbReference type="PANTHER" id="PTHR11070:SF2">
    <property type="entry name" value="ATP-DEPENDENT DNA HELICASE SRS2"/>
    <property type="match status" value="1"/>
</dbReference>
<keyword evidence="4 10" id="KW-0347">Helicase</keyword>
<evidence type="ECO:0000256" key="2">
    <source>
        <dbReference type="ARBA" id="ARBA00022741"/>
    </source>
</evidence>
<keyword evidence="3 10" id="KW-0378">Hydrolase</keyword>
<comment type="catalytic activity">
    <reaction evidence="9 11">
        <text>ATP + H2O = ADP + phosphate + H(+)</text>
        <dbReference type="Rhea" id="RHEA:13065"/>
        <dbReference type="ChEBI" id="CHEBI:15377"/>
        <dbReference type="ChEBI" id="CHEBI:15378"/>
        <dbReference type="ChEBI" id="CHEBI:30616"/>
        <dbReference type="ChEBI" id="CHEBI:43474"/>
        <dbReference type="ChEBI" id="CHEBI:456216"/>
        <dbReference type="EC" id="5.6.2.4"/>
    </reaction>
</comment>
<keyword evidence="16" id="KW-1185">Reference proteome</keyword>
<dbReference type="Pfam" id="PF00580">
    <property type="entry name" value="UvrD-helicase"/>
    <property type="match status" value="1"/>
</dbReference>
<dbReference type="EC" id="5.6.2.4" evidence="11"/>
<keyword evidence="2 10" id="KW-0547">Nucleotide-binding</keyword>
<evidence type="ECO:0000256" key="12">
    <source>
        <dbReference type="SAM" id="MobiDB-lite"/>
    </source>
</evidence>
<evidence type="ECO:0000256" key="1">
    <source>
        <dbReference type="ARBA" id="ARBA00009922"/>
    </source>
</evidence>
<protein>
    <recommendedName>
        <fullName evidence="11">ATP-dependent DNA helicase</fullName>
        <ecNumber evidence="11">5.6.2.4</ecNumber>
    </recommendedName>
</protein>
<sequence length="773" mass="88080">MNPRQKEAVLHVEGPLLIMAGAGSGKTRVLTHRMAYLLQEYDVNPWNILAITFTNKAAREMKERVEKLVGSQAQDMWVSTFHSMCVRILRRECEKLGYARTFTISDPSEQQTLVKRIMKKQNIDSDKFSHQMVLGKISQAKNDLLGPNEFESYNKGYIDSIVAKIYKDYQKELKQSMSMDFDDLIMLTVQLFQQFPETLSFYQNKFQYIHVDEYQDTNHAQYKLVKLLAEKLKNICVVGDADQSIYGWRGANMENILDFEKDYPNAKVVLLEQNYRSTKVILEAANQVIQNNQQRKEKNLWTENDQGQKISYYRAQSEQDEALFVVSQIQEHIANQRMNYDDFAILYRTNAQSRILEERLLKANMPYRMVGGQRFYDRLEIKDILAYLRLLINPYDDMSFRRVINSPKRGVGPASLEKLADFASMHDMSLLEASRNSVLANIKGKAGKGISDFAKIYEDIAKMQEFLPFSELIEEFIKHTGYIQQLQLANNLESDARIENIQEFISVAKQFEKDRLDLESEEPALIQFLTDLALVSDSDTQDQEGRSVTMMTLHAAKGLEFPVVFLVGMEDGIFPSSRSIMENDDVEEERRLAYVGITRAEEKLYLTNAYSRLLYGRTQSNRASRFIDEIDPKLLDESRGSLSNGYSGGYGSSYGKTSSYGGSSYKESTYTGSSFTSSRSSQSSFQKNASSDRSRMVANKAMSTPHKASASSAETETWQVGDKAEHKKWGIGTVVKTSGKDTSLELDIAFPSEGIKRLLASFAPITKVKDANQ</sequence>
<organism evidence="15 16">
    <name type="scientific">Granulicatella seriolae</name>
    <dbReference type="NCBI Taxonomy" id="2967226"/>
    <lineage>
        <taxon>Bacteria</taxon>
        <taxon>Bacillati</taxon>
        <taxon>Bacillota</taxon>
        <taxon>Bacilli</taxon>
        <taxon>Lactobacillales</taxon>
        <taxon>Carnobacteriaceae</taxon>
        <taxon>Granulicatella</taxon>
    </lineage>
</organism>
<name>A0ABT1WP46_9LACT</name>